<organism evidence="1">
    <name type="scientific">Myoviridae sp. ctIyl4</name>
    <dbReference type="NCBI Taxonomy" id="2825078"/>
    <lineage>
        <taxon>Viruses</taxon>
        <taxon>Duplodnaviria</taxon>
        <taxon>Heunggongvirae</taxon>
        <taxon>Uroviricota</taxon>
        <taxon>Caudoviricetes</taxon>
    </lineage>
</organism>
<proteinExistence type="predicted"/>
<name>A0A8S5PKR3_9CAUD</name>
<reference evidence="1" key="1">
    <citation type="journal article" date="2021" name="Proc. Natl. Acad. Sci. U.S.A.">
        <title>A Catalog of Tens of Thousands of Viruses from Human Metagenomes Reveals Hidden Associations with Chronic Diseases.</title>
        <authorList>
            <person name="Tisza M.J."/>
            <person name="Buck C.B."/>
        </authorList>
    </citation>
    <scope>NUCLEOTIDE SEQUENCE</scope>
    <source>
        <strain evidence="1">CtIyl4</strain>
    </source>
</reference>
<evidence type="ECO:0000313" key="1">
    <source>
        <dbReference type="EMBL" id="DAE07654.1"/>
    </source>
</evidence>
<protein>
    <submittedName>
        <fullName evidence="1">Uncharacterized protein</fullName>
    </submittedName>
</protein>
<dbReference type="EMBL" id="BK015453">
    <property type="protein sequence ID" value="DAE07654.1"/>
    <property type="molecule type" value="Genomic_DNA"/>
</dbReference>
<accession>A0A8S5PKR3</accession>
<sequence length="136" mass="15972">MNTQTIQWQRKHIAYALQKIFEEQRLGVNLDINSINSEFKNENISNIIELIRLWLTKKDDNDLLTNDKSPYSYNFCNQINNPNTYSHIQYMCGLLCKLVIGTIVNKPVIGSMPFKDAVTELENRYDQLNYYANPYN</sequence>